<evidence type="ECO:0000259" key="11">
    <source>
        <dbReference type="Pfam" id="PF01299"/>
    </source>
</evidence>
<dbReference type="RefSeq" id="XP_025422567.1">
    <property type="nucleotide sequence ID" value="XM_025566782.1"/>
</dbReference>
<evidence type="ECO:0000256" key="8">
    <source>
        <dbReference type="PROSITE-ProRule" id="PRU00740"/>
    </source>
</evidence>
<evidence type="ECO:0000256" key="2">
    <source>
        <dbReference type="ARBA" id="ARBA00022692"/>
    </source>
</evidence>
<proteinExistence type="inferred from homology"/>
<evidence type="ECO:0000313" key="13">
    <source>
        <dbReference type="Proteomes" id="UP000694846"/>
    </source>
</evidence>
<comment type="subcellular location">
    <subcellularLocation>
        <location evidence="1">Endosome membrane</location>
        <topology evidence="1">Single-pass type I membrane protein</topology>
    </subcellularLocation>
    <subcellularLocation>
        <location evidence="8">Membrane</location>
        <topology evidence="8">Single-pass type I membrane protein</topology>
    </subcellularLocation>
</comment>
<comment type="caution">
    <text evidence="8">Lacks conserved residue(s) required for the propagation of feature annotation.</text>
</comment>
<gene>
    <name evidence="12" type="primary">lamp5</name>
    <name evidence="14" type="synonym">LOC112692195</name>
    <name evidence="12" type="ORF">g.114101</name>
</gene>
<dbReference type="GO" id="GO:0005765">
    <property type="term" value="C:lysosomal membrane"/>
    <property type="evidence" value="ECO:0007669"/>
    <property type="project" value="TreeGrafter"/>
</dbReference>
<evidence type="ECO:0000256" key="3">
    <source>
        <dbReference type="ARBA" id="ARBA00022729"/>
    </source>
</evidence>
<name>A0A2S2QB84_9HEMI</name>
<feature type="compositionally biased region" description="Basic residues" evidence="9">
    <location>
        <begin position="1"/>
        <end position="18"/>
    </location>
</feature>
<dbReference type="GO" id="GO:0031902">
    <property type="term" value="C:late endosome membrane"/>
    <property type="evidence" value="ECO:0007669"/>
    <property type="project" value="TreeGrafter"/>
</dbReference>
<evidence type="ECO:0000256" key="10">
    <source>
        <dbReference type="SAM" id="Phobius"/>
    </source>
</evidence>
<keyword evidence="6 8" id="KW-0472">Membrane</keyword>
<comment type="similarity">
    <text evidence="8">Belongs to the LAMP family.</text>
</comment>
<dbReference type="EMBL" id="GGMS01005794">
    <property type="protein sequence ID" value="MBY74997.1"/>
    <property type="molecule type" value="Transcribed_RNA"/>
</dbReference>
<feature type="compositionally biased region" description="Polar residues" evidence="9">
    <location>
        <begin position="87"/>
        <end position="97"/>
    </location>
</feature>
<feature type="domain" description="Lysosome-associated membrane glycoprotein 2-like luminal" evidence="11">
    <location>
        <begin position="204"/>
        <end position="337"/>
    </location>
</feature>
<dbReference type="PANTHER" id="PTHR11506">
    <property type="entry name" value="LYSOSOME-ASSOCIATED MEMBRANE GLYCOPROTEIN"/>
    <property type="match status" value="1"/>
</dbReference>
<keyword evidence="13" id="KW-1185">Reference proteome</keyword>
<evidence type="ECO:0000313" key="12">
    <source>
        <dbReference type="EMBL" id="MBY74997.1"/>
    </source>
</evidence>
<dbReference type="Gene3D" id="2.40.160.110">
    <property type="match status" value="1"/>
</dbReference>
<dbReference type="GO" id="GO:0072594">
    <property type="term" value="P:establishment of protein localization to organelle"/>
    <property type="evidence" value="ECO:0007669"/>
    <property type="project" value="TreeGrafter"/>
</dbReference>
<feature type="compositionally biased region" description="Basic residues" evidence="9">
    <location>
        <begin position="46"/>
        <end position="59"/>
    </location>
</feature>
<dbReference type="OrthoDB" id="6248302at2759"/>
<evidence type="ECO:0000256" key="1">
    <source>
        <dbReference type="ARBA" id="ARBA00004530"/>
    </source>
</evidence>
<dbReference type="PROSITE" id="PS51407">
    <property type="entry name" value="LAMP_3"/>
    <property type="match status" value="1"/>
</dbReference>
<dbReference type="Proteomes" id="UP000694846">
    <property type="component" value="Unplaced"/>
</dbReference>
<dbReference type="GO" id="GO:0005886">
    <property type="term" value="C:plasma membrane"/>
    <property type="evidence" value="ECO:0007669"/>
    <property type="project" value="TreeGrafter"/>
</dbReference>
<keyword evidence="2 8" id="KW-0812">Transmembrane</keyword>
<dbReference type="AlphaFoldDB" id="A0A2S2QB84"/>
<organism evidence="12">
    <name type="scientific">Sipha flava</name>
    <name type="common">yellow sugarcane aphid</name>
    <dbReference type="NCBI Taxonomy" id="143950"/>
    <lineage>
        <taxon>Eukaryota</taxon>
        <taxon>Metazoa</taxon>
        <taxon>Ecdysozoa</taxon>
        <taxon>Arthropoda</taxon>
        <taxon>Hexapoda</taxon>
        <taxon>Insecta</taxon>
        <taxon>Pterygota</taxon>
        <taxon>Neoptera</taxon>
        <taxon>Paraneoptera</taxon>
        <taxon>Hemiptera</taxon>
        <taxon>Sternorrhyncha</taxon>
        <taxon>Aphidomorpha</taxon>
        <taxon>Aphidoidea</taxon>
        <taxon>Aphididae</taxon>
        <taxon>Sipha</taxon>
    </lineage>
</organism>
<reference evidence="12" key="1">
    <citation type="submission" date="2018-04" db="EMBL/GenBank/DDBJ databases">
        <title>Transcriptome assembly of Sipha flava.</title>
        <authorList>
            <person name="Scully E.D."/>
            <person name="Geib S.M."/>
            <person name="Palmer N.A."/>
            <person name="Koch K."/>
            <person name="Bradshaw J."/>
            <person name="Heng-Moss T."/>
            <person name="Sarath G."/>
        </authorList>
    </citation>
    <scope>NUCLEOTIDE SEQUENCE</scope>
</reference>
<protein>
    <submittedName>
        <fullName evidence="12">Lysosome-associated membrane glycoprotein 5</fullName>
    </submittedName>
    <submittedName>
        <fullName evidence="14">Uncharacterized protein LOC112692195</fullName>
    </submittedName>
</protein>
<evidence type="ECO:0000256" key="5">
    <source>
        <dbReference type="ARBA" id="ARBA00022989"/>
    </source>
</evidence>
<keyword evidence="7" id="KW-0325">Glycoprotein</keyword>
<keyword evidence="3" id="KW-0732">Signal</keyword>
<dbReference type="InterPro" id="IPR002000">
    <property type="entry name" value="Lysosome-assoc_membr_glycop"/>
</dbReference>
<evidence type="ECO:0000256" key="4">
    <source>
        <dbReference type="ARBA" id="ARBA00022753"/>
    </source>
</evidence>
<accession>A0A2S2QB84</accession>
<evidence type="ECO:0000313" key="14">
    <source>
        <dbReference type="RefSeq" id="XP_025422567.1"/>
    </source>
</evidence>
<dbReference type="InterPro" id="IPR048528">
    <property type="entry name" value="Lamp2-like_luminal"/>
</dbReference>
<evidence type="ECO:0000256" key="9">
    <source>
        <dbReference type="SAM" id="MobiDB-lite"/>
    </source>
</evidence>
<keyword evidence="5 10" id="KW-1133">Transmembrane helix</keyword>
<reference evidence="14" key="2">
    <citation type="submission" date="2025-04" db="UniProtKB">
        <authorList>
            <consortium name="RefSeq"/>
        </authorList>
    </citation>
    <scope>IDENTIFICATION</scope>
</reference>
<feature type="region of interest" description="Disordered" evidence="9">
    <location>
        <begin position="1"/>
        <end position="99"/>
    </location>
</feature>
<evidence type="ECO:0000256" key="7">
    <source>
        <dbReference type="ARBA" id="ARBA00023180"/>
    </source>
</evidence>
<sequence>MSRRRKNLKKKTNKRNGKKINERRARQYSPAAPRRRRRRSIDDKRWRAHGPRRAHRKPFRSSTAEPRAVSAVVSRRTQSAPVPEPQRSYNSSHPSTETRGRTMFVRNTFRYALLAAIMVFDHFFITPVYALQYDEQNNSIKRSPISPFQKPKRLPDESFIDPVLNADDETQRSIRKSAVPFNKADTTTTTQPSNIVASLFRLNEEEGNTCILLRVDAVIEVKFKTKLGSEDQTDLYVPDDADVSGDCSNEDDATLILKWKNFVFTWYFTKTLGGERWFVKALELEINTADKHFDHIKTKDKIVRLSTTSSYGTLLFMTPVGQSYSCQKEISVVLSDQNVPTMKGYVLLRAFTVQPFIFKNNEFGPAYQCSSIGAGAMRNETVPFIFGITLAAVAILTVGGYAVFRHFKIKKVQYDTME</sequence>
<dbReference type="PANTHER" id="PTHR11506:SF40">
    <property type="entry name" value="LYSOSOME-ASSOCIATED MEMBRANE GLYCOPROTEIN 5"/>
    <property type="match status" value="1"/>
</dbReference>
<feature type="transmembrane region" description="Helical" evidence="10">
    <location>
        <begin position="111"/>
        <end position="131"/>
    </location>
</feature>
<evidence type="ECO:0000256" key="6">
    <source>
        <dbReference type="ARBA" id="ARBA00023136"/>
    </source>
</evidence>
<dbReference type="Pfam" id="PF01299">
    <property type="entry name" value="Lamp2-like_luminal"/>
    <property type="match status" value="1"/>
</dbReference>
<keyword evidence="4" id="KW-0967">Endosome</keyword>
<feature type="transmembrane region" description="Helical" evidence="10">
    <location>
        <begin position="384"/>
        <end position="404"/>
    </location>
</feature>